<reference evidence="2 3" key="1">
    <citation type="submission" date="2017-12" db="EMBL/GenBank/DDBJ databases">
        <title>Gene loss provides genomic basis for host adaptation in cereal stripe rust fungi.</title>
        <authorList>
            <person name="Xia C."/>
        </authorList>
    </citation>
    <scope>NUCLEOTIDE SEQUENCE [LARGE SCALE GENOMIC DNA]</scope>
    <source>
        <strain evidence="2 3">93TX-2</strain>
    </source>
</reference>
<feature type="compositionally biased region" description="Basic residues" evidence="1">
    <location>
        <begin position="183"/>
        <end position="195"/>
    </location>
</feature>
<feature type="compositionally biased region" description="Low complexity" evidence="1">
    <location>
        <begin position="280"/>
        <end position="300"/>
    </location>
</feature>
<reference evidence="3" key="3">
    <citation type="journal article" date="2018" name="Mol. Plant Microbe Interact.">
        <title>Genome sequence resources for the wheat stripe rust pathogen (Puccinia striiformis f. sp. tritici) and the barley stripe rust pathogen (Puccinia striiformis f. sp. hordei).</title>
        <authorList>
            <person name="Xia C."/>
            <person name="Wang M."/>
            <person name="Yin C."/>
            <person name="Cornejo O.E."/>
            <person name="Hulbert S.H."/>
            <person name="Chen X."/>
        </authorList>
    </citation>
    <scope>NUCLEOTIDE SEQUENCE [LARGE SCALE GENOMIC DNA]</scope>
    <source>
        <strain evidence="3">93TX-2</strain>
    </source>
</reference>
<organism evidence="2 3">
    <name type="scientific">Puccinia striiformis</name>
    <dbReference type="NCBI Taxonomy" id="27350"/>
    <lineage>
        <taxon>Eukaryota</taxon>
        <taxon>Fungi</taxon>
        <taxon>Dikarya</taxon>
        <taxon>Basidiomycota</taxon>
        <taxon>Pucciniomycotina</taxon>
        <taxon>Pucciniomycetes</taxon>
        <taxon>Pucciniales</taxon>
        <taxon>Pucciniaceae</taxon>
        <taxon>Puccinia</taxon>
    </lineage>
</organism>
<feature type="compositionally biased region" description="Polar residues" evidence="1">
    <location>
        <begin position="80"/>
        <end position="94"/>
    </location>
</feature>
<dbReference type="Proteomes" id="UP000238274">
    <property type="component" value="Unassembled WGS sequence"/>
</dbReference>
<feature type="region of interest" description="Disordered" evidence="1">
    <location>
        <begin position="65"/>
        <end position="300"/>
    </location>
</feature>
<comment type="caution">
    <text evidence="2">The sequence shown here is derived from an EMBL/GenBank/DDBJ whole genome shotgun (WGS) entry which is preliminary data.</text>
</comment>
<keyword evidence="3" id="KW-1185">Reference proteome</keyword>
<evidence type="ECO:0000313" key="3">
    <source>
        <dbReference type="Proteomes" id="UP000238274"/>
    </source>
</evidence>
<protein>
    <submittedName>
        <fullName evidence="2">Uncharacterized protein</fullName>
    </submittedName>
</protein>
<evidence type="ECO:0000256" key="1">
    <source>
        <dbReference type="SAM" id="MobiDB-lite"/>
    </source>
</evidence>
<proteinExistence type="predicted"/>
<dbReference type="VEuPathDB" id="FungiDB:PSTT_15057"/>
<dbReference type="AlphaFoldDB" id="A0A2S4ULW1"/>
<dbReference type="EMBL" id="PKSM01000303">
    <property type="protein sequence ID" value="POV98298.1"/>
    <property type="molecule type" value="Genomic_DNA"/>
</dbReference>
<name>A0A2S4ULW1_9BASI</name>
<gene>
    <name evidence="2" type="ORF">PSHT_14096</name>
</gene>
<feature type="compositionally biased region" description="Polar residues" evidence="1">
    <location>
        <begin position="152"/>
        <end position="161"/>
    </location>
</feature>
<accession>A0A2S4ULW1</accession>
<evidence type="ECO:0000313" key="2">
    <source>
        <dbReference type="EMBL" id="POV98298.1"/>
    </source>
</evidence>
<sequence length="975" mass="105381">MIDDPFNPDLPCHTKADFITFLHRHDKTIILPTKLNIDDLRKLACARARELACARARLQQLDKSPSAPFDSFIRRPRRQCTLNPQPGTPPSTGKGTRISPKRAVSTPLPKGSSPGNSGGLPDSKHNSRADLHFFSATSKPPARQSPAVPSLDSRTISTPPRNKTRVKDGGQSALKQPSDRGKARVLPKRAARPPPKKIEVESDDEQESEVGSIAGSTFSADELASSTSSGNKLADSTSSANELPNSASLADEVTNSTSSADELASSTSLADELASLNSPAEELASLTSSADELSSSTSSAEELATLTSSANELATSTSSADELASSTSLVDQLASLTPLANELNSLTSLADVPSSSHQKPSSIPTILPTLRFINYNPFQSRLPEGHFPRTSKRPTQTVHSELCMPLSQVTTGTRGQNHPGHQFTTVCNIDFNLSKAPPKDSSPDEIWVPDPSFIRKAPRQRDILEAAAKLDALEKARWARAVTPPCPAAEDVVQTPVDLIELAQSDVPLSISLGSGHQNRNDLDLLKMSPDIGPLPEPISHDVPPMITLALPEPLVSDANSTDPGEFSNEFYAMFDPCSALNPDSSLNLETLEWPTPIDRTVATTFLEMKIGTSKFLRRREAASQEEVDGLTGALAKAIPKPFDNPNDLDRRFSIAAGSEIPTSANNPFTKLLGCDSIFSSPIELAKNHTKTSSISTTHTRPNRNDQLALHCLEGMCSPQDITVASARSIPKILHSPTDPVGHCLISITASSDFATFVSSLVRIVDRNSHAIGRINMLSNKNAHNQLVRYSSKGMCPPRDWPCFLQTEFNLLTSDKLIKRLNVFFLPVLDAGIARQSYSSSLANNNVYMSLPGCSTTITEPGDSVQIKPSYVRMSRGDASENVYAISTVEPPDARELRFHPSEEIYPQKSENVAFEKPEERVSTIIKSPASPSIKPRRILDLVPTNEPLIIFNAALANSDLVENALHEAISAEFN</sequence>
<feature type="compositionally biased region" description="Basic and acidic residues" evidence="1">
    <location>
        <begin position="122"/>
        <end position="131"/>
    </location>
</feature>
<dbReference type="VEuPathDB" id="FungiDB:PSHT_14096"/>
<feature type="compositionally biased region" description="Polar residues" evidence="1">
    <location>
        <begin position="214"/>
        <end position="269"/>
    </location>
</feature>
<reference evidence="3" key="2">
    <citation type="journal article" date="2018" name="BMC Genomics">
        <title>Genomic insights into host adaptation between the wheat stripe rust pathogen (Puccinia striiformis f. sp. tritici) and the barley stripe rust pathogen (Puccinia striiformis f. sp. hordei).</title>
        <authorList>
            <person name="Xia C."/>
            <person name="Wang M."/>
            <person name="Yin C."/>
            <person name="Cornejo O.E."/>
            <person name="Hulbert S.H."/>
            <person name="Chen X."/>
        </authorList>
    </citation>
    <scope>NUCLEOTIDE SEQUENCE [LARGE SCALE GENOMIC DNA]</scope>
    <source>
        <strain evidence="3">93TX-2</strain>
    </source>
</reference>